<dbReference type="PROSITE" id="PS51846">
    <property type="entry name" value="CNNM"/>
    <property type="match status" value="1"/>
</dbReference>
<keyword evidence="4 5" id="KW-1133">Transmembrane helix</keyword>
<evidence type="ECO:0000259" key="7">
    <source>
        <dbReference type="PROSITE" id="PS51846"/>
    </source>
</evidence>
<dbReference type="AlphaFoldDB" id="A0A449B6H2"/>
<gene>
    <name evidence="8" type="primary">yfjD</name>
    <name evidence="8" type="ORF">NCTC10179_00350</name>
</gene>
<proteinExistence type="predicted"/>
<dbReference type="InterPro" id="IPR002550">
    <property type="entry name" value="CNNM"/>
</dbReference>
<dbReference type="KEGG" id="mcou:NCTC10179_00350"/>
<dbReference type="SMART" id="SM00116">
    <property type="entry name" value="CBS"/>
    <property type="match status" value="2"/>
</dbReference>
<evidence type="ECO:0000256" key="4">
    <source>
        <dbReference type="PROSITE-ProRule" id="PRU01193"/>
    </source>
</evidence>
<keyword evidence="9" id="KW-1185">Reference proteome</keyword>
<dbReference type="PANTHER" id="PTHR22777">
    <property type="entry name" value="HEMOLYSIN-RELATED"/>
    <property type="match status" value="1"/>
</dbReference>
<name>A0A449B6H2_9BACT</name>
<dbReference type="GO" id="GO:0005886">
    <property type="term" value="C:plasma membrane"/>
    <property type="evidence" value="ECO:0007669"/>
    <property type="project" value="TreeGrafter"/>
</dbReference>
<feature type="domain" description="CNNM transmembrane" evidence="7">
    <location>
        <begin position="2"/>
        <end position="182"/>
    </location>
</feature>
<feature type="transmembrane region" description="Helical" evidence="5">
    <location>
        <begin position="94"/>
        <end position="115"/>
    </location>
</feature>
<evidence type="ECO:0000256" key="5">
    <source>
        <dbReference type="SAM" id="Phobius"/>
    </source>
</evidence>
<accession>A0A449B6H2</accession>
<feature type="domain" description="CBS" evidence="6">
    <location>
        <begin position="259"/>
        <end position="318"/>
    </location>
</feature>
<keyword evidence="4 5" id="KW-0472">Membrane</keyword>
<reference evidence="8 9" key="1">
    <citation type="submission" date="2019-01" db="EMBL/GenBank/DDBJ databases">
        <authorList>
            <consortium name="Pathogen Informatics"/>
        </authorList>
    </citation>
    <scope>NUCLEOTIDE SEQUENCE [LARGE SCALE GENOMIC DNA]</scope>
    <source>
        <strain evidence="8 9">NCTC10179</strain>
    </source>
</reference>
<dbReference type="Gene3D" id="3.10.580.10">
    <property type="entry name" value="CBS-domain"/>
    <property type="match status" value="1"/>
</dbReference>
<evidence type="ECO:0000256" key="2">
    <source>
        <dbReference type="ARBA" id="ARBA00023122"/>
    </source>
</evidence>
<feature type="transmembrane region" description="Helical" evidence="5">
    <location>
        <begin position="127"/>
        <end position="145"/>
    </location>
</feature>
<keyword evidence="1" id="KW-0677">Repeat</keyword>
<protein>
    <submittedName>
        <fullName evidence="8">Mg2+ and Co2+ transporter CorB</fullName>
    </submittedName>
</protein>
<evidence type="ECO:0000256" key="1">
    <source>
        <dbReference type="ARBA" id="ARBA00022737"/>
    </source>
</evidence>
<feature type="transmembrane region" description="Helical" evidence="5">
    <location>
        <begin position="62"/>
        <end position="88"/>
    </location>
</feature>
<dbReference type="InterPro" id="IPR046342">
    <property type="entry name" value="CBS_dom_sf"/>
</dbReference>
<dbReference type="RefSeq" id="WP_036433797.1">
    <property type="nucleotide sequence ID" value="NZ_LR215039.1"/>
</dbReference>
<organism evidence="8 9">
    <name type="scientific">Mycoplasmopsis columboralis</name>
    <dbReference type="NCBI Taxonomy" id="171282"/>
    <lineage>
        <taxon>Bacteria</taxon>
        <taxon>Bacillati</taxon>
        <taxon>Mycoplasmatota</taxon>
        <taxon>Mycoplasmoidales</taxon>
        <taxon>Metamycoplasmataceae</taxon>
        <taxon>Mycoplasmopsis</taxon>
    </lineage>
</organism>
<dbReference type="PROSITE" id="PS51371">
    <property type="entry name" value="CBS"/>
    <property type="match status" value="1"/>
</dbReference>
<evidence type="ECO:0000313" key="9">
    <source>
        <dbReference type="Proteomes" id="UP000289497"/>
    </source>
</evidence>
<evidence type="ECO:0000259" key="6">
    <source>
        <dbReference type="PROSITE" id="PS51371"/>
    </source>
</evidence>
<keyword evidence="4 5" id="KW-0812">Transmembrane</keyword>
<dbReference type="SUPFAM" id="SSF54631">
    <property type="entry name" value="CBS-domain pair"/>
    <property type="match status" value="1"/>
</dbReference>
<dbReference type="Pfam" id="PF01595">
    <property type="entry name" value="CNNM"/>
    <property type="match status" value="1"/>
</dbReference>
<dbReference type="InterPro" id="IPR000644">
    <property type="entry name" value="CBS_dom"/>
</dbReference>
<evidence type="ECO:0000256" key="3">
    <source>
        <dbReference type="PROSITE-ProRule" id="PRU00703"/>
    </source>
</evidence>
<dbReference type="EMBL" id="LR215039">
    <property type="protein sequence ID" value="VEU76179.1"/>
    <property type="molecule type" value="Genomic_DNA"/>
</dbReference>
<sequence length="411" mass="46815">MSLGLLIGLSIVLFILFLLSAIFSGSETAYSTISVAKINHMVEEKVRNANLIQKQRSKFNQILGTILIGNNIVNVGSSVLTSFLLGLAFDSNSVWPTVISIAIVTPILLIFGEIGPKLIAKHNPEKYLQVFAPFIEVMYWFLWILTLPISKIGKELLVTHTEDELKTMINLAQNEGVLQTAESILVKNALDLDSTKVQQHYVRLKDVSYLDYRDNVAKAHQLFKETNYSRLPIMKNDNLIGMVMLKDIFHLKRGKVINYMQTVPYISVNSLLSSALDKLRKARAQMAFVVENNNSTKVKGIITIEDILEEIVGEIYDEHDDDEEIYELSLEKSQVQAELYVYDVFKQLDIEVSLLNEDEEELTLEQYLLKKTGDKKLYKKTSFVLDEKYQFKVISIAKDKKSHSIIEINKL</sequence>
<dbReference type="Pfam" id="PF00571">
    <property type="entry name" value="CBS"/>
    <property type="match status" value="2"/>
</dbReference>
<evidence type="ECO:0000313" key="8">
    <source>
        <dbReference type="EMBL" id="VEU76179.1"/>
    </source>
</evidence>
<dbReference type="PANTHER" id="PTHR22777:SF17">
    <property type="entry name" value="UPF0053 PROTEIN SLL0260"/>
    <property type="match status" value="1"/>
</dbReference>
<feature type="transmembrane region" description="Helical" evidence="5">
    <location>
        <begin position="6"/>
        <end position="24"/>
    </location>
</feature>
<dbReference type="Proteomes" id="UP000289497">
    <property type="component" value="Chromosome"/>
</dbReference>
<keyword evidence="2 3" id="KW-0129">CBS domain</keyword>